<keyword evidence="8" id="KW-1185">Reference proteome</keyword>
<evidence type="ECO:0000256" key="2">
    <source>
        <dbReference type="ARBA" id="ARBA00022448"/>
    </source>
</evidence>
<dbReference type="RefSeq" id="WP_186598564.1">
    <property type="nucleotide sequence ID" value="NZ_JABWRS010000005.1"/>
</dbReference>
<evidence type="ECO:0000256" key="5">
    <source>
        <dbReference type="SAM" id="SignalP"/>
    </source>
</evidence>
<name>A0ABR6V5L9_9PSED</name>
<accession>A0ABR6V5L9</accession>
<dbReference type="Gene3D" id="3.40.190.10">
    <property type="entry name" value="Periplasmic binding protein-like II"/>
    <property type="match status" value="2"/>
</dbReference>
<evidence type="ECO:0000259" key="6">
    <source>
        <dbReference type="SMART" id="SM00062"/>
    </source>
</evidence>
<gene>
    <name evidence="7" type="ORF">HU747_09310</name>
</gene>
<dbReference type="Pfam" id="PF00497">
    <property type="entry name" value="SBP_bac_3"/>
    <property type="match status" value="1"/>
</dbReference>
<evidence type="ECO:0000256" key="3">
    <source>
        <dbReference type="ARBA" id="ARBA00022729"/>
    </source>
</evidence>
<dbReference type="PANTHER" id="PTHR30085">
    <property type="entry name" value="AMINO ACID ABC TRANSPORTER PERMEASE"/>
    <property type="match status" value="1"/>
</dbReference>
<protein>
    <submittedName>
        <fullName evidence="7">Transporter substrate-binding domain-containing protein</fullName>
    </submittedName>
</protein>
<dbReference type="SUPFAM" id="SSF53850">
    <property type="entry name" value="Periplasmic binding protein-like II"/>
    <property type="match status" value="1"/>
</dbReference>
<dbReference type="InterPro" id="IPR051455">
    <property type="entry name" value="Bact_solute-bind_prot3"/>
</dbReference>
<organism evidence="7 8">
    <name type="scientific">Pseudomonas taiwanensis</name>
    <dbReference type="NCBI Taxonomy" id="470150"/>
    <lineage>
        <taxon>Bacteria</taxon>
        <taxon>Pseudomonadati</taxon>
        <taxon>Pseudomonadota</taxon>
        <taxon>Gammaproteobacteria</taxon>
        <taxon>Pseudomonadales</taxon>
        <taxon>Pseudomonadaceae</taxon>
        <taxon>Pseudomonas</taxon>
    </lineage>
</organism>
<evidence type="ECO:0000256" key="1">
    <source>
        <dbReference type="ARBA" id="ARBA00010333"/>
    </source>
</evidence>
<dbReference type="PANTHER" id="PTHR30085:SF6">
    <property type="entry name" value="ABC TRANSPORTER GLUTAMINE-BINDING PROTEIN GLNH"/>
    <property type="match status" value="1"/>
</dbReference>
<feature type="signal peptide" evidence="5">
    <location>
        <begin position="1"/>
        <end position="20"/>
    </location>
</feature>
<feature type="domain" description="Solute-binding protein family 3/N-terminal" evidence="6">
    <location>
        <begin position="31"/>
        <end position="250"/>
    </location>
</feature>
<dbReference type="InterPro" id="IPR001638">
    <property type="entry name" value="Solute-binding_3/MltF_N"/>
</dbReference>
<dbReference type="SMART" id="SM00062">
    <property type="entry name" value="PBPb"/>
    <property type="match status" value="1"/>
</dbReference>
<evidence type="ECO:0000313" key="8">
    <source>
        <dbReference type="Proteomes" id="UP000628086"/>
    </source>
</evidence>
<sequence>MKKIPLIALAFGLISCHAMADALQDIKDRGTLRCATLTDSVPLGYQDPKTREIVGLDVDLCKSLAKHLGVTLEHQGIAVSARIPTLIAGRADVVAAALGYTKDRATQIDFTAAYYQTPIKILVKDSSGIKSFADLAGKRVSSVKSSTPELYARQQLPDSKVIGFEDAPAAFVALEQGKVQGLAMSEPAAIRFHARTSGMHFLDQNLHFEPNCLGVKKGETSLLAALDGALQDMEKSGELQSIWDKWYGDHTEYKMIRQKKLTQIADFE</sequence>
<proteinExistence type="inferred from homology"/>
<reference evidence="7 8" key="1">
    <citation type="journal article" date="2020" name="Microorganisms">
        <title>Reliable Identification of Environmental Pseudomonas Isolates Using the rpoD Gene.</title>
        <authorList>
            <consortium name="The Broad Institute Genome Sequencing Platform"/>
            <person name="Girard L."/>
            <person name="Lood C."/>
            <person name="Rokni-Zadeh H."/>
            <person name="van Noort V."/>
            <person name="Lavigne R."/>
            <person name="De Mot R."/>
        </authorList>
    </citation>
    <scope>NUCLEOTIDE SEQUENCE [LARGE SCALE GENOMIC DNA]</scope>
    <source>
        <strain evidence="7 8">RW7P2</strain>
    </source>
</reference>
<dbReference type="Proteomes" id="UP000628086">
    <property type="component" value="Unassembled WGS sequence"/>
</dbReference>
<feature type="chain" id="PRO_5045048994" evidence="5">
    <location>
        <begin position="21"/>
        <end position="268"/>
    </location>
</feature>
<dbReference type="PROSITE" id="PS01039">
    <property type="entry name" value="SBP_BACTERIAL_3"/>
    <property type="match status" value="1"/>
</dbReference>
<dbReference type="EMBL" id="JABWRS010000005">
    <property type="protein sequence ID" value="MBC3475798.1"/>
    <property type="molecule type" value="Genomic_DNA"/>
</dbReference>
<evidence type="ECO:0000313" key="7">
    <source>
        <dbReference type="EMBL" id="MBC3475798.1"/>
    </source>
</evidence>
<comment type="similarity">
    <text evidence="1 4">Belongs to the bacterial solute-binding protein 3 family.</text>
</comment>
<keyword evidence="2" id="KW-0813">Transport</keyword>
<dbReference type="PROSITE" id="PS51257">
    <property type="entry name" value="PROKAR_LIPOPROTEIN"/>
    <property type="match status" value="1"/>
</dbReference>
<keyword evidence="3 5" id="KW-0732">Signal</keyword>
<comment type="caution">
    <text evidence="7">The sequence shown here is derived from an EMBL/GenBank/DDBJ whole genome shotgun (WGS) entry which is preliminary data.</text>
</comment>
<dbReference type="InterPro" id="IPR018313">
    <property type="entry name" value="SBP_3_CS"/>
</dbReference>
<evidence type="ECO:0000256" key="4">
    <source>
        <dbReference type="RuleBase" id="RU003744"/>
    </source>
</evidence>